<proteinExistence type="inferred from homology"/>
<sequence>MNKNTVNIVEVCPRDGFQNLENFIPTSKKLEIIEGLIAAGFKKIQTTSFVHPKAVPQMRDAAEIAETVIPKYPEVTFTALVPNLHGAEAAYKAGIREISYVISASESHNRENVRRTIAESFEALADIRKRFADLIIKIDIATAFGCPFEGDVPVEKVCEMIDKAIEIGVDDIYLADTIGVANPAQMGNVLDVVAAKYPSVAFGLHLHDTRGMGLANVVVALQKGFDTFESAAGGLGGCPFAPGAAGNIATEDLVNMLEQMGYETGIALEQLLKTVDVIKADVKSDLTGHLANICRQ</sequence>
<organism evidence="5 6">
    <name type="scientific">Fusibacter paucivorans</name>
    <dbReference type="NCBI Taxonomy" id="76009"/>
    <lineage>
        <taxon>Bacteria</taxon>
        <taxon>Bacillati</taxon>
        <taxon>Bacillota</taxon>
        <taxon>Clostridia</taxon>
        <taxon>Eubacteriales</taxon>
        <taxon>Eubacteriales Family XII. Incertae Sedis</taxon>
        <taxon>Fusibacter</taxon>
    </lineage>
</organism>
<evidence type="ECO:0000256" key="1">
    <source>
        <dbReference type="ARBA" id="ARBA00009405"/>
    </source>
</evidence>
<feature type="domain" description="Pyruvate carboxyltransferase" evidence="4">
    <location>
        <begin position="6"/>
        <end position="272"/>
    </location>
</feature>
<keyword evidence="2" id="KW-0479">Metal-binding</keyword>
<evidence type="ECO:0000313" key="5">
    <source>
        <dbReference type="EMBL" id="MBS7525135.1"/>
    </source>
</evidence>
<dbReference type="InterPro" id="IPR000891">
    <property type="entry name" value="PYR_CT"/>
</dbReference>
<comment type="similarity">
    <text evidence="1">Belongs to the HMG-CoA lyase family.</text>
</comment>
<dbReference type="PANTHER" id="PTHR42738">
    <property type="entry name" value="HYDROXYMETHYLGLUTARYL-COA LYASE"/>
    <property type="match status" value="1"/>
</dbReference>
<dbReference type="Pfam" id="PF00682">
    <property type="entry name" value="HMGL-like"/>
    <property type="match status" value="1"/>
</dbReference>
<evidence type="ECO:0000259" key="4">
    <source>
        <dbReference type="PROSITE" id="PS50991"/>
    </source>
</evidence>
<dbReference type="InterPro" id="IPR043594">
    <property type="entry name" value="HMGL"/>
</dbReference>
<dbReference type="NCBIfam" id="NF004283">
    <property type="entry name" value="PRK05692.1"/>
    <property type="match status" value="1"/>
</dbReference>
<evidence type="ECO:0000256" key="2">
    <source>
        <dbReference type="ARBA" id="ARBA00022723"/>
    </source>
</evidence>
<dbReference type="GO" id="GO:0016829">
    <property type="term" value="F:lyase activity"/>
    <property type="evidence" value="ECO:0007669"/>
    <property type="project" value="UniProtKB-KW"/>
</dbReference>
<protein>
    <submittedName>
        <fullName evidence="5">Hydroxymethylglutaryl-CoA lyase</fullName>
    </submittedName>
</protein>
<comment type="caution">
    <text evidence="5">The sequence shown here is derived from an EMBL/GenBank/DDBJ whole genome shotgun (WGS) entry which is preliminary data.</text>
</comment>
<keyword evidence="6" id="KW-1185">Reference proteome</keyword>
<gene>
    <name evidence="5" type="ORF">KHM83_00445</name>
</gene>
<dbReference type="EMBL" id="JAHBCL010000001">
    <property type="protein sequence ID" value="MBS7525135.1"/>
    <property type="molecule type" value="Genomic_DNA"/>
</dbReference>
<accession>A0ABS5PJ55</accession>
<evidence type="ECO:0000256" key="3">
    <source>
        <dbReference type="ARBA" id="ARBA00023239"/>
    </source>
</evidence>
<dbReference type="PANTHER" id="PTHR42738:SF7">
    <property type="entry name" value="HYDROXYMETHYLGLUTARYL-COA LYASE"/>
    <property type="match status" value="1"/>
</dbReference>
<dbReference type="PROSITE" id="PS50991">
    <property type="entry name" value="PYR_CT"/>
    <property type="match status" value="1"/>
</dbReference>
<dbReference type="RefSeq" id="WP_213234923.1">
    <property type="nucleotide sequence ID" value="NZ_JAHBCL010000001.1"/>
</dbReference>
<reference evidence="5 6" key="1">
    <citation type="submission" date="2021-05" db="EMBL/GenBank/DDBJ databases">
        <title>Fusibacter ferrireducens sp. nov., an anaerobic, sulfur- and Fe-reducing bacterium isolated from the mangrove sediment.</title>
        <authorList>
            <person name="Qiu D."/>
        </authorList>
    </citation>
    <scope>NUCLEOTIDE SEQUENCE [LARGE SCALE GENOMIC DNA]</scope>
    <source>
        <strain evidence="5 6">DSM 12116</strain>
    </source>
</reference>
<dbReference type="InterPro" id="IPR013785">
    <property type="entry name" value="Aldolase_TIM"/>
</dbReference>
<dbReference type="Gene3D" id="3.20.20.70">
    <property type="entry name" value="Aldolase class I"/>
    <property type="match status" value="1"/>
</dbReference>
<dbReference type="CDD" id="cd07938">
    <property type="entry name" value="DRE_TIM_HMGL"/>
    <property type="match status" value="1"/>
</dbReference>
<dbReference type="SUPFAM" id="SSF51569">
    <property type="entry name" value="Aldolase"/>
    <property type="match status" value="1"/>
</dbReference>
<dbReference type="Proteomes" id="UP000746471">
    <property type="component" value="Unassembled WGS sequence"/>
</dbReference>
<keyword evidence="3 5" id="KW-0456">Lyase</keyword>
<name>A0ABS5PJ55_9FIRM</name>
<evidence type="ECO:0000313" key="6">
    <source>
        <dbReference type="Proteomes" id="UP000746471"/>
    </source>
</evidence>